<feature type="domain" description="F-box" evidence="1">
    <location>
        <begin position="27"/>
        <end position="83"/>
    </location>
</feature>
<dbReference type="PANTHER" id="PTHR34145:SF28">
    <property type="entry name" value="F-BOX DOMAIN-CONTAINING PROTEIN"/>
    <property type="match status" value="1"/>
</dbReference>
<name>A0AAD4P9H5_PERFH</name>
<dbReference type="SMART" id="SM00579">
    <property type="entry name" value="FBD"/>
    <property type="match status" value="1"/>
</dbReference>
<dbReference type="Gene3D" id="1.20.1280.50">
    <property type="match status" value="1"/>
</dbReference>
<dbReference type="Pfam" id="PF23622">
    <property type="entry name" value="LRR_At1g61320_AtMIF1"/>
    <property type="match status" value="1"/>
</dbReference>
<dbReference type="AlphaFoldDB" id="A0AAD4P9H5"/>
<evidence type="ECO:0000313" key="2">
    <source>
        <dbReference type="EMBL" id="KAH6831251.1"/>
    </source>
</evidence>
<dbReference type="Proteomes" id="UP001190926">
    <property type="component" value="Unassembled WGS sequence"/>
</dbReference>
<evidence type="ECO:0000259" key="1">
    <source>
        <dbReference type="PROSITE" id="PS50181"/>
    </source>
</evidence>
<dbReference type="SUPFAM" id="SSF81383">
    <property type="entry name" value="F-box domain"/>
    <property type="match status" value="1"/>
</dbReference>
<sequence length="431" mass="48597">MLTELSCIVFSPVHQDINSMDDLASGVDMISHLPSSIIENILGRLPLREVVRTTLLSREWRYKWQTCSEVVFDIWFDQMFLKGHKLEPIIYDILRHHQGPLLKFAVQVPVLKSCPEIDEWLDLLPKDTLQDLTLRVSIGGKHKLTSCLCTFRNLRNLKLEHFTFDPPLGFEGFKKLVNLELQSVGLVPDRFGEFVASCSAIETLRLFHCTTFDCLEITGPKLRLLEFDGLFSSISFKNCPLLTDVRLAFSLGFTATNGFSLNLVKSLSCLPAIEELHLEAYALEDLVRHGAPNKLAIALKSLKNLHLKDMYFDKTAEIASAICFIRSCPILQRLRISAYTFDMVDSVASFLRSQEASCLTQLKAVKMQLFCGNNPEMEFMKHILASAAGLEEIAITPHTGSITDGGKSILNKLKRYPRASPRAEFVILESQ</sequence>
<dbReference type="SUPFAM" id="SSF52047">
    <property type="entry name" value="RNI-like"/>
    <property type="match status" value="1"/>
</dbReference>
<keyword evidence="3" id="KW-1185">Reference proteome</keyword>
<dbReference type="PROSITE" id="PS50181">
    <property type="entry name" value="FBOX"/>
    <property type="match status" value="1"/>
</dbReference>
<organism evidence="2 3">
    <name type="scientific">Perilla frutescens var. hirtella</name>
    <name type="common">Perilla citriodora</name>
    <name type="synonym">Perilla setoyensis</name>
    <dbReference type="NCBI Taxonomy" id="608512"/>
    <lineage>
        <taxon>Eukaryota</taxon>
        <taxon>Viridiplantae</taxon>
        <taxon>Streptophyta</taxon>
        <taxon>Embryophyta</taxon>
        <taxon>Tracheophyta</taxon>
        <taxon>Spermatophyta</taxon>
        <taxon>Magnoliopsida</taxon>
        <taxon>eudicotyledons</taxon>
        <taxon>Gunneridae</taxon>
        <taxon>Pentapetalae</taxon>
        <taxon>asterids</taxon>
        <taxon>lamiids</taxon>
        <taxon>Lamiales</taxon>
        <taxon>Lamiaceae</taxon>
        <taxon>Nepetoideae</taxon>
        <taxon>Elsholtzieae</taxon>
        <taxon>Perilla</taxon>
    </lineage>
</organism>
<reference evidence="2 3" key="1">
    <citation type="journal article" date="2021" name="Nat. Commun.">
        <title>Incipient diploidization of the medicinal plant Perilla within 10,000 years.</title>
        <authorList>
            <person name="Zhang Y."/>
            <person name="Shen Q."/>
            <person name="Leng L."/>
            <person name="Zhang D."/>
            <person name="Chen S."/>
            <person name="Shi Y."/>
            <person name="Ning Z."/>
            <person name="Chen S."/>
        </authorList>
    </citation>
    <scope>NUCLEOTIDE SEQUENCE [LARGE SCALE GENOMIC DNA]</scope>
    <source>
        <strain evidence="3">cv. PC099</strain>
    </source>
</reference>
<dbReference type="EMBL" id="SDAM02000091">
    <property type="protein sequence ID" value="KAH6831251.1"/>
    <property type="molecule type" value="Genomic_DNA"/>
</dbReference>
<evidence type="ECO:0000313" key="3">
    <source>
        <dbReference type="Proteomes" id="UP001190926"/>
    </source>
</evidence>
<dbReference type="Pfam" id="PF00646">
    <property type="entry name" value="F-box"/>
    <property type="match status" value="1"/>
</dbReference>
<dbReference type="InterPro" id="IPR036047">
    <property type="entry name" value="F-box-like_dom_sf"/>
</dbReference>
<dbReference type="PANTHER" id="PTHR34145">
    <property type="entry name" value="OS02G0105600 PROTEIN"/>
    <property type="match status" value="1"/>
</dbReference>
<dbReference type="InterPro" id="IPR001810">
    <property type="entry name" value="F-box_dom"/>
</dbReference>
<dbReference type="Gene3D" id="3.80.10.10">
    <property type="entry name" value="Ribonuclease Inhibitor"/>
    <property type="match status" value="1"/>
</dbReference>
<comment type="caution">
    <text evidence="2">The sequence shown here is derived from an EMBL/GenBank/DDBJ whole genome shotgun (WGS) entry which is preliminary data.</text>
</comment>
<dbReference type="InterPro" id="IPR053772">
    <property type="entry name" value="At1g61320/At1g61330-like"/>
</dbReference>
<dbReference type="InterPro" id="IPR006566">
    <property type="entry name" value="FBD"/>
</dbReference>
<gene>
    <name evidence="2" type="ORF">C2S53_009446</name>
</gene>
<dbReference type="InterPro" id="IPR055357">
    <property type="entry name" value="LRR_At1g61320_AtMIF1"/>
</dbReference>
<dbReference type="InterPro" id="IPR032675">
    <property type="entry name" value="LRR_dom_sf"/>
</dbReference>
<protein>
    <recommendedName>
        <fullName evidence="1">F-box domain-containing protein</fullName>
    </recommendedName>
</protein>
<accession>A0AAD4P9H5</accession>
<proteinExistence type="predicted"/>